<evidence type="ECO:0000256" key="6">
    <source>
        <dbReference type="SAM" id="Phobius"/>
    </source>
</evidence>
<evidence type="ECO:0000256" key="2">
    <source>
        <dbReference type="ARBA" id="ARBA00022692"/>
    </source>
</evidence>
<organism evidence="7">
    <name type="scientific">freshwater metagenome</name>
    <dbReference type="NCBI Taxonomy" id="449393"/>
    <lineage>
        <taxon>unclassified sequences</taxon>
        <taxon>metagenomes</taxon>
        <taxon>ecological metagenomes</taxon>
    </lineage>
</organism>
<dbReference type="Pfam" id="PF01098">
    <property type="entry name" value="FTSW_RODA_SPOVE"/>
    <property type="match status" value="1"/>
</dbReference>
<dbReference type="PANTHER" id="PTHR30474:SF14">
    <property type="entry name" value="CELL CYCLE PROTEIN"/>
    <property type="match status" value="1"/>
</dbReference>
<feature type="transmembrane region" description="Helical" evidence="6">
    <location>
        <begin position="211"/>
        <end position="229"/>
    </location>
</feature>
<protein>
    <submittedName>
        <fullName evidence="7">Unannotated protein</fullName>
    </submittedName>
</protein>
<evidence type="ECO:0000313" key="10">
    <source>
        <dbReference type="EMBL" id="CAB5042591.1"/>
    </source>
</evidence>
<evidence type="ECO:0000256" key="1">
    <source>
        <dbReference type="ARBA" id="ARBA00004141"/>
    </source>
</evidence>
<feature type="transmembrane region" description="Helical" evidence="6">
    <location>
        <begin position="29"/>
        <end position="48"/>
    </location>
</feature>
<feature type="transmembrane region" description="Helical" evidence="6">
    <location>
        <begin position="365"/>
        <end position="382"/>
    </location>
</feature>
<dbReference type="EMBL" id="CAFBQA010000128">
    <property type="protein sequence ID" value="CAB5042591.1"/>
    <property type="molecule type" value="Genomic_DNA"/>
</dbReference>
<keyword evidence="2 6" id="KW-0812">Transmembrane</keyword>
<dbReference type="EMBL" id="CAFBQF010000030">
    <property type="protein sequence ID" value="CAB5048881.1"/>
    <property type="molecule type" value="Genomic_DNA"/>
</dbReference>
<evidence type="ECO:0000256" key="3">
    <source>
        <dbReference type="ARBA" id="ARBA00022960"/>
    </source>
</evidence>
<name>A0A6J6PMD3_9ZZZZ</name>
<dbReference type="GO" id="GO:0015648">
    <property type="term" value="F:lipid-linked peptidoglycan transporter activity"/>
    <property type="evidence" value="ECO:0007669"/>
    <property type="project" value="TreeGrafter"/>
</dbReference>
<dbReference type="PANTHER" id="PTHR30474">
    <property type="entry name" value="CELL CYCLE PROTEIN"/>
    <property type="match status" value="1"/>
</dbReference>
<dbReference type="EMBL" id="CAFBMD010000023">
    <property type="protein sequence ID" value="CAB4892648.1"/>
    <property type="molecule type" value="Genomic_DNA"/>
</dbReference>
<dbReference type="GO" id="GO:0008360">
    <property type="term" value="P:regulation of cell shape"/>
    <property type="evidence" value="ECO:0007669"/>
    <property type="project" value="UniProtKB-KW"/>
</dbReference>
<feature type="transmembrane region" description="Helical" evidence="6">
    <location>
        <begin position="187"/>
        <end position="204"/>
    </location>
</feature>
<evidence type="ECO:0000313" key="9">
    <source>
        <dbReference type="EMBL" id="CAB4892648.1"/>
    </source>
</evidence>
<keyword evidence="4 6" id="KW-1133">Transmembrane helix</keyword>
<evidence type="ECO:0000256" key="4">
    <source>
        <dbReference type="ARBA" id="ARBA00022989"/>
    </source>
</evidence>
<dbReference type="EMBL" id="CAEZXW010000017">
    <property type="protein sequence ID" value="CAB4697628.1"/>
    <property type="molecule type" value="Genomic_DNA"/>
</dbReference>
<evidence type="ECO:0000313" key="11">
    <source>
        <dbReference type="EMBL" id="CAB5048881.1"/>
    </source>
</evidence>
<feature type="transmembrane region" description="Helical" evidence="6">
    <location>
        <begin position="298"/>
        <end position="315"/>
    </location>
</feature>
<dbReference type="GO" id="GO:0051301">
    <property type="term" value="P:cell division"/>
    <property type="evidence" value="ECO:0007669"/>
    <property type="project" value="InterPro"/>
</dbReference>
<dbReference type="GO" id="GO:0032153">
    <property type="term" value="C:cell division site"/>
    <property type="evidence" value="ECO:0007669"/>
    <property type="project" value="TreeGrafter"/>
</dbReference>
<evidence type="ECO:0000313" key="8">
    <source>
        <dbReference type="EMBL" id="CAB4780697.1"/>
    </source>
</evidence>
<dbReference type="EMBL" id="CAEZZQ010000080">
    <property type="protein sequence ID" value="CAB4780697.1"/>
    <property type="molecule type" value="Genomic_DNA"/>
</dbReference>
<feature type="transmembrane region" description="Helical" evidence="6">
    <location>
        <begin position="327"/>
        <end position="345"/>
    </location>
</feature>
<reference evidence="7" key="1">
    <citation type="submission" date="2020-05" db="EMBL/GenBank/DDBJ databases">
        <authorList>
            <person name="Chiriac C."/>
            <person name="Salcher M."/>
            <person name="Ghai R."/>
            <person name="Kavagutti S V."/>
        </authorList>
    </citation>
    <scope>NUCLEOTIDE SEQUENCE</scope>
</reference>
<gene>
    <name evidence="7" type="ORF">UFOPK2593_00439</name>
    <name evidence="8" type="ORF">UFOPK2894_01188</name>
    <name evidence="9" type="ORF">UFOPK3492_00475</name>
    <name evidence="10" type="ORF">UFOPK4234_01537</name>
    <name evidence="11" type="ORF">UFOPK4295_00727</name>
</gene>
<feature type="transmembrane region" description="Helical" evidence="6">
    <location>
        <begin position="92"/>
        <end position="110"/>
    </location>
</feature>
<proteinExistence type="predicted"/>
<dbReference type="NCBIfam" id="TIGR02210">
    <property type="entry name" value="rodA_shape"/>
    <property type="match status" value="1"/>
</dbReference>
<keyword evidence="3" id="KW-0133">Cell shape</keyword>
<evidence type="ECO:0000256" key="5">
    <source>
        <dbReference type="ARBA" id="ARBA00023136"/>
    </source>
</evidence>
<dbReference type="GO" id="GO:0005886">
    <property type="term" value="C:plasma membrane"/>
    <property type="evidence" value="ECO:0007669"/>
    <property type="project" value="TreeGrafter"/>
</dbReference>
<keyword evidence="5 6" id="KW-0472">Membrane</keyword>
<comment type="subcellular location">
    <subcellularLocation>
        <location evidence="1">Membrane</location>
        <topology evidence="1">Multi-pass membrane protein</topology>
    </subcellularLocation>
</comment>
<sequence>MSSYSTSARLSRGFKKSIDRGGFVRQLDLVLLGAVALLLVIGSFLVSASTRDWYDSQGLDPHFYLKRHLLNIVIGIFLAAMTAAVDYRLLRAYTPVLWGLAVIGLIAVLIPKVGETINGARAWIALPGGFSVQPAEFAKLAIIVGMAMVLAEKRDGEKDPRNIDVLQALGVAALPVLLIFVQPDVGTILIVCCSVVAIIAVSGAPARWIAGLLMFAVLGGVAAVQFNILHDYQLKRLQSFINPQADPQESGYQLQQARITIGSGGFLGKGLYKGPQSNGRFVPEQQTDFIFTVAGEELGFVGSSGIIALFAVILWRAGRLARRTTDLFGRLVVSGVMAWFAFQFFENVGMALGLMPMTGVPLPFLSYGGTSMFATLMAVGLLQNVHARRSWN</sequence>
<evidence type="ECO:0000313" key="7">
    <source>
        <dbReference type="EMBL" id="CAB4697628.1"/>
    </source>
</evidence>
<dbReference type="InterPro" id="IPR018365">
    <property type="entry name" value="Cell_cycle_FtsW-rel_CS"/>
</dbReference>
<dbReference type="PROSITE" id="PS00428">
    <property type="entry name" value="FTSW_RODA_SPOVE"/>
    <property type="match status" value="1"/>
</dbReference>
<dbReference type="AlphaFoldDB" id="A0A6J6PMD3"/>
<accession>A0A6J6PMD3</accession>
<dbReference type="InterPro" id="IPR011923">
    <property type="entry name" value="RodA/MrdB"/>
</dbReference>
<feature type="transmembrane region" description="Helical" evidence="6">
    <location>
        <begin position="68"/>
        <end position="85"/>
    </location>
</feature>
<dbReference type="InterPro" id="IPR001182">
    <property type="entry name" value="FtsW/RodA"/>
</dbReference>